<dbReference type="CDD" id="cd02042">
    <property type="entry name" value="ParAB_family"/>
    <property type="match status" value="1"/>
</dbReference>
<gene>
    <name evidence="2" type="ORF">PEVE_00017351</name>
</gene>
<dbReference type="Pfam" id="PF13614">
    <property type="entry name" value="AAA_31"/>
    <property type="match status" value="2"/>
</dbReference>
<dbReference type="PANTHER" id="PTHR13696">
    <property type="entry name" value="P-LOOP CONTAINING NUCLEOSIDE TRIPHOSPHATE HYDROLASE"/>
    <property type="match status" value="1"/>
</dbReference>
<organism evidence="2 3">
    <name type="scientific">Porites evermanni</name>
    <dbReference type="NCBI Taxonomy" id="104178"/>
    <lineage>
        <taxon>Eukaryota</taxon>
        <taxon>Metazoa</taxon>
        <taxon>Cnidaria</taxon>
        <taxon>Anthozoa</taxon>
        <taxon>Hexacorallia</taxon>
        <taxon>Scleractinia</taxon>
        <taxon>Fungiina</taxon>
        <taxon>Poritidae</taxon>
        <taxon>Porites</taxon>
    </lineage>
</organism>
<sequence length="262" mass="29391">MPLLKSYVTWNNKGGVGKTTLTFHMSTHYALTLPPLALSPETVLVIDLCPQANVSMALIGKENVDYLTSQRRTISFYLHCVSISYDLSTVDLLAFLTQVNDFNNKIPSNVYLLCGDIHLETVARSLEQKRIGNLPDDSTWVFIISSVRYFIEGHDNRGTLCFTPGVACQPGDNRRWVVFTDTNPSFSVYTEVALLAAQRLIIPVNADDFSREALKSLLHLIYGIAEAELPPEFKLYGHTLSFSYKCKTNGLQLPLIYLLIHN</sequence>
<reference evidence="2 3" key="1">
    <citation type="submission" date="2022-05" db="EMBL/GenBank/DDBJ databases">
        <authorList>
            <consortium name="Genoscope - CEA"/>
            <person name="William W."/>
        </authorList>
    </citation>
    <scope>NUCLEOTIDE SEQUENCE [LARGE SCALE GENOMIC DNA]</scope>
</reference>
<keyword evidence="3" id="KW-1185">Reference proteome</keyword>
<feature type="domain" description="AAA" evidence="1">
    <location>
        <begin position="177"/>
        <end position="226"/>
    </location>
</feature>
<dbReference type="InterPro" id="IPR025669">
    <property type="entry name" value="AAA_dom"/>
</dbReference>
<dbReference type="Gene3D" id="3.40.50.300">
    <property type="entry name" value="P-loop containing nucleotide triphosphate hydrolases"/>
    <property type="match status" value="1"/>
</dbReference>
<protein>
    <recommendedName>
        <fullName evidence="1">AAA domain-containing protein</fullName>
    </recommendedName>
</protein>
<dbReference type="Proteomes" id="UP001159427">
    <property type="component" value="Unassembled WGS sequence"/>
</dbReference>
<evidence type="ECO:0000313" key="3">
    <source>
        <dbReference type="Proteomes" id="UP001159427"/>
    </source>
</evidence>
<proteinExistence type="predicted"/>
<dbReference type="PANTHER" id="PTHR13696:SF99">
    <property type="entry name" value="COBYRINIC ACID AC-DIAMIDE SYNTHASE"/>
    <property type="match status" value="1"/>
</dbReference>
<evidence type="ECO:0000259" key="1">
    <source>
        <dbReference type="Pfam" id="PF13614"/>
    </source>
</evidence>
<accession>A0ABN8S877</accession>
<name>A0ABN8S877_9CNID</name>
<evidence type="ECO:0000313" key="2">
    <source>
        <dbReference type="EMBL" id="CAH3187124.1"/>
    </source>
</evidence>
<dbReference type="InterPro" id="IPR027417">
    <property type="entry name" value="P-loop_NTPase"/>
</dbReference>
<dbReference type="SUPFAM" id="SSF52540">
    <property type="entry name" value="P-loop containing nucleoside triphosphate hydrolases"/>
    <property type="match status" value="1"/>
</dbReference>
<dbReference type="InterPro" id="IPR050678">
    <property type="entry name" value="DNA_Partitioning_ATPase"/>
</dbReference>
<feature type="domain" description="AAA" evidence="1">
    <location>
        <begin position="10"/>
        <end position="125"/>
    </location>
</feature>
<comment type="caution">
    <text evidence="2">The sequence shown here is derived from an EMBL/GenBank/DDBJ whole genome shotgun (WGS) entry which is preliminary data.</text>
</comment>
<dbReference type="EMBL" id="CALNXI010002393">
    <property type="protein sequence ID" value="CAH3187124.1"/>
    <property type="molecule type" value="Genomic_DNA"/>
</dbReference>